<evidence type="ECO:0000256" key="4">
    <source>
        <dbReference type="ARBA" id="ARBA00022553"/>
    </source>
</evidence>
<keyword evidence="8 12" id="KW-0067">ATP-binding</keyword>
<dbReference type="InterPro" id="IPR032710">
    <property type="entry name" value="NTF2-like_dom_sf"/>
</dbReference>
<dbReference type="PROSITE" id="PS50011">
    <property type="entry name" value="PROTEIN_KINASE_DOM"/>
    <property type="match status" value="1"/>
</dbReference>
<evidence type="ECO:0000256" key="3">
    <source>
        <dbReference type="ARBA" id="ARBA00022527"/>
    </source>
</evidence>
<dbReference type="RefSeq" id="XP_026639197.1">
    <property type="nucleotide sequence ID" value="XM_026783396.1"/>
</dbReference>
<dbReference type="GeneID" id="101998884"/>
<feature type="compositionally biased region" description="Low complexity" evidence="13">
    <location>
        <begin position="367"/>
        <end position="378"/>
    </location>
</feature>
<dbReference type="InterPro" id="IPR013543">
    <property type="entry name" value="Ca/CaM-dep_prot_kinase-assoc"/>
</dbReference>
<dbReference type="PROSITE" id="PS00108">
    <property type="entry name" value="PROTEIN_KINASE_ST"/>
    <property type="match status" value="1"/>
</dbReference>
<dbReference type="Pfam" id="PF08332">
    <property type="entry name" value="CaMKII_AD"/>
    <property type="match status" value="1"/>
</dbReference>
<dbReference type="InterPro" id="IPR008271">
    <property type="entry name" value="Ser/Thr_kinase_AS"/>
</dbReference>
<evidence type="ECO:0000256" key="7">
    <source>
        <dbReference type="ARBA" id="ARBA00022777"/>
    </source>
</evidence>
<evidence type="ECO:0000313" key="15">
    <source>
        <dbReference type="Proteomes" id="UP000694915"/>
    </source>
</evidence>
<dbReference type="EC" id="2.7.11.17" evidence="2"/>
<evidence type="ECO:0000259" key="14">
    <source>
        <dbReference type="PROSITE" id="PS50011"/>
    </source>
</evidence>
<keyword evidence="9" id="KW-0112">Calmodulin-binding</keyword>
<evidence type="ECO:0000256" key="5">
    <source>
        <dbReference type="ARBA" id="ARBA00022679"/>
    </source>
</evidence>
<comment type="catalytic activity">
    <reaction evidence="10">
        <text>L-threonyl-[protein] + ATP = O-phospho-L-threonyl-[protein] + ADP + H(+)</text>
        <dbReference type="Rhea" id="RHEA:46608"/>
        <dbReference type="Rhea" id="RHEA-COMP:11060"/>
        <dbReference type="Rhea" id="RHEA-COMP:11605"/>
        <dbReference type="ChEBI" id="CHEBI:15378"/>
        <dbReference type="ChEBI" id="CHEBI:30013"/>
        <dbReference type="ChEBI" id="CHEBI:30616"/>
        <dbReference type="ChEBI" id="CHEBI:61977"/>
        <dbReference type="ChEBI" id="CHEBI:456216"/>
        <dbReference type="EC" id="2.7.11.17"/>
    </reaction>
</comment>
<dbReference type="SMART" id="SM00220">
    <property type="entry name" value="S_TKc"/>
    <property type="match status" value="1"/>
</dbReference>
<dbReference type="Gene3D" id="6.10.140.620">
    <property type="match status" value="1"/>
</dbReference>
<comment type="catalytic activity">
    <reaction evidence="11">
        <text>L-seryl-[protein] + ATP = O-phospho-L-seryl-[protein] + ADP + H(+)</text>
        <dbReference type="Rhea" id="RHEA:17989"/>
        <dbReference type="Rhea" id="RHEA-COMP:9863"/>
        <dbReference type="Rhea" id="RHEA-COMP:11604"/>
        <dbReference type="ChEBI" id="CHEBI:15378"/>
        <dbReference type="ChEBI" id="CHEBI:29999"/>
        <dbReference type="ChEBI" id="CHEBI:30616"/>
        <dbReference type="ChEBI" id="CHEBI:83421"/>
        <dbReference type="ChEBI" id="CHEBI:456216"/>
        <dbReference type="EC" id="2.7.11.17"/>
    </reaction>
</comment>
<protein>
    <recommendedName>
        <fullName evidence="2">calcium/calmodulin-dependent protein kinase</fullName>
        <ecNumber evidence="2">2.7.11.17</ecNumber>
    </recommendedName>
</protein>
<organism evidence="15 16">
    <name type="scientific">Microtus ochrogaster</name>
    <name type="common">Prairie vole</name>
    <dbReference type="NCBI Taxonomy" id="79684"/>
    <lineage>
        <taxon>Eukaryota</taxon>
        <taxon>Metazoa</taxon>
        <taxon>Chordata</taxon>
        <taxon>Craniata</taxon>
        <taxon>Vertebrata</taxon>
        <taxon>Euteleostomi</taxon>
        <taxon>Mammalia</taxon>
        <taxon>Eutheria</taxon>
        <taxon>Euarchontoglires</taxon>
        <taxon>Glires</taxon>
        <taxon>Rodentia</taxon>
        <taxon>Myomorpha</taxon>
        <taxon>Muroidea</taxon>
        <taxon>Cricetidae</taxon>
        <taxon>Arvicolinae</taxon>
        <taxon>Microtus</taxon>
    </lineage>
</organism>
<dbReference type="PROSITE" id="PS00107">
    <property type="entry name" value="PROTEIN_KINASE_ATP"/>
    <property type="match status" value="1"/>
</dbReference>
<keyword evidence="7 16" id="KW-0418">Kinase</keyword>
<gene>
    <name evidence="16" type="primary">Camk2a</name>
</gene>
<evidence type="ECO:0000256" key="6">
    <source>
        <dbReference type="ARBA" id="ARBA00022741"/>
    </source>
</evidence>
<dbReference type="Gene3D" id="3.10.450.50">
    <property type="match status" value="1"/>
</dbReference>
<name>A0ABM1UB35_MICOH</name>
<dbReference type="InterPro" id="IPR017441">
    <property type="entry name" value="Protein_kinase_ATP_BS"/>
</dbReference>
<dbReference type="CDD" id="cd14086">
    <property type="entry name" value="STKc_CaMKII"/>
    <property type="match status" value="1"/>
</dbReference>
<evidence type="ECO:0000313" key="16">
    <source>
        <dbReference type="RefSeq" id="XP_026639197.1"/>
    </source>
</evidence>
<dbReference type="SUPFAM" id="SSF56112">
    <property type="entry name" value="Protein kinase-like (PK-like)"/>
    <property type="match status" value="2"/>
</dbReference>
<evidence type="ECO:0000256" key="8">
    <source>
        <dbReference type="ARBA" id="ARBA00022840"/>
    </source>
</evidence>
<feature type="binding site" evidence="12">
    <location>
        <position position="42"/>
    </location>
    <ligand>
        <name>ATP</name>
        <dbReference type="ChEBI" id="CHEBI:30616"/>
    </ligand>
</feature>
<dbReference type="SUPFAM" id="SSF54427">
    <property type="entry name" value="NTF2-like"/>
    <property type="match status" value="1"/>
</dbReference>
<dbReference type="Gene3D" id="3.30.200.20">
    <property type="entry name" value="Phosphorylase Kinase, domain 1"/>
    <property type="match status" value="1"/>
</dbReference>
<reference evidence="16" key="1">
    <citation type="submission" date="2025-08" db="UniProtKB">
        <authorList>
            <consortium name="RefSeq"/>
        </authorList>
    </citation>
    <scope>IDENTIFICATION</scope>
</reference>
<comment type="similarity">
    <text evidence="1">Belongs to the protein kinase superfamily. CAMK Ser/Thr protein kinase family. CaMK subfamily.</text>
</comment>
<keyword evidence="6 12" id="KW-0547">Nucleotide-binding</keyword>
<dbReference type="InterPro" id="IPR011009">
    <property type="entry name" value="Kinase-like_dom_sf"/>
</dbReference>
<proteinExistence type="inferred from homology"/>
<dbReference type="InterPro" id="IPR000719">
    <property type="entry name" value="Prot_kinase_dom"/>
</dbReference>
<evidence type="ECO:0000256" key="12">
    <source>
        <dbReference type="PROSITE-ProRule" id="PRU10141"/>
    </source>
</evidence>
<evidence type="ECO:0000256" key="2">
    <source>
        <dbReference type="ARBA" id="ARBA00012434"/>
    </source>
</evidence>
<keyword evidence="3" id="KW-0723">Serine/threonine-protein kinase</keyword>
<evidence type="ECO:0000256" key="11">
    <source>
        <dbReference type="ARBA" id="ARBA00047430"/>
    </source>
</evidence>
<dbReference type="PANTHER" id="PTHR24347">
    <property type="entry name" value="SERINE/THREONINE-PROTEIN KINASE"/>
    <property type="match status" value="1"/>
</dbReference>
<dbReference type="Gene3D" id="1.10.510.10">
    <property type="entry name" value="Transferase(Phosphotransferase) domain 1"/>
    <property type="match status" value="1"/>
</dbReference>
<sequence length="523" mass="59053">MATITCTRFTEEYQLFEELGKGAFSVVRRCVKVLAGQEYAAKIINTKKLSARDHQKLEREARICRLLKHPNIVRLHDSISEEGHHYLIFDLVTGGELFEDIVAREYYSEADASHCIQQILEAVLHCHQMGVVHRDLKPENLLLASKLKGAAVKLADFGLAIEVEGEQQAWFGFAGTPGYLSPEVLRKDPYGKPVDLWACGKSIQRPDCHPDPEIPLHFPSLSCLTTPILLLSPGVILYILLVGYPPFWDEDQHRLYQQIKAGAYDFPSPEWDTVTPEAKDLINKMLTINPSKRITAAEALKHPWISHRSTVASCMHRQETVDCLKKFNARRKLKGAILTTMLATRNFSGGKSGGNKKNDGVKKRKSSSSVQLMESSESTNTTIEDEDTKVRKQEIIKVTEQLIEAISNGDFESYTKMCDPGMTAFEPEALGNLVEGLDFHRFYFENLWSRNSKPVHTTILNPHIHLMGDESACIAYIRITQYLDAGGIPRTAQSEETRVWHRRDGKWQIVHFHRSGAPSVLPH</sequence>
<evidence type="ECO:0000256" key="13">
    <source>
        <dbReference type="SAM" id="MobiDB-lite"/>
    </source>
</evidence>
<evidence type="ECO:0000256" key="10">
    <source>
        <dbReference type="ARBA" id="ARBA00047307"/>
    </source>
</evidence>
<dbReference type="Proteomes" id="UP000694915">
    <property type="component" value="Chromosome 18"/>
</dbReference>
<accession>A0ABM1UB35</accession>
<dbReference type="GO" id="GO:0016301">
    <property type="term" value="F:kinase activity"/>
    <property type="evidence" value="ECO:0007669"/>
    <property type="project" value="UniProtKB-KW"/>
</dbReference>
<feature type="domain" description="Protein kinase" evidence="14">
    <location>
        <begin position="13"/>
        <end position="305"/>
    </location>
</feature>
<keyword evidence="5" id="KW-0808">Transferase</keyword>
<feature type="region of interest" description="Disordered" evidence="13">
    <location>
        <begin position="348"/>
        <end position="386"/>
    </location>
</feature>
<keyword evidence="4" id="KW-0597">Phosphoprotein</keyword>
<evidence type="ECO:0000256" key="9">
    <source>
        <dbReference type="ARBA" id="ARBA00022860"/>
    </source>
</evidence>
<evidence type="ECO:0000256" key="1">
    <source>
        <dbReference type="ARBA" id="ARBA00005354"/>
    </source>
</evidence>
<dbReference type="Pfam" id="PF00069">
    <property type="entry name" value="Pkinase"/>
    <property type="match status" value="2"/>
</dbReference>
<keyword evidence="15" id="KW-1185">Reference proteome</keyword>